<comment type="caution">
    <text evidence="10">The sequence shown here is derived from an EMBL/GenBank/DDBJ whole genome shotgun (WGS) entry which is preliminary data.</text>
</comment>
<evidence type="ECO:0000256" key="9">
    <source>
        <dbReference type="SAM" id="MobiDB-lite"/>
    </source>
</evidence>
<name>A0AAW2E6Z1_9HYME</name>
<dbReference type="GO" id="GO:0000978">
    <property type="term" value="F:RNA polymerase II cis-regulatory region sequence-specific DNA binding"/>
    <property type="evidence" value="ECO:0007669"/>
    <property type="project" value="TreeGrafter"/>
</dbReference>
<evidence type="ECO:0000256" key="2">
    <source>
        <dbReference type="ARBA" id="ARBA00005716"/>
    </source>
</evidence>
<keyword evidence="7 8" id="KW-0539">Nucleus</keyword>
<dbReference type="EMBL" id="JADYXP020000028">
    <property type="protein sequence ID" value="KAL0099198.1"/>
    <property type="molecule type" value="Genomic_DNA"/>
</dbReference>
<keyword evidence="11" id="KW-1185">Reference proteome</keyword>
<evidence type="ECO:0000313" key="10">
    <source>
        <dbReference type="EMBL" id="KAL0099198.1"/>
    </source>
</evidence>
<evidence type="ECO:0000256" key="4">
    <source>
        <dbReference type="ARBA" id="ARBA00023015"/>
    </source>
</evidence>
<reference evidence="10 11" key="1">
    <citation type="submission" date="2023-03" db="EMBL/GenBank/DDBJ databases">
        <title>High recombination rates correlate with genetic variation in Cardiocondyla obscurior ants.</title>
        <authorList>
            <person name="Errbii M."/>
        </authorList>
    </citation>
    <scope>NUCLEOTIDE SEQUENCE [LARGE SCALE GENOMIC DNA]</scope>
    <source>
        <strain evidence="10">Alpha-2009</strain>
        <tissue evidence="10">Whole body</tissue>
    </source>
</reference>
<dbReference type="Gene3D" id="1.20.58.1710">
    <property type="match status" value="1"/>
</dbReference>
<dbReference type="AlphaFoldDB" id="A0AAW2E6Z1"/>
<keyword evidence="6 8" id="KW-0804">Transcription</keyword>
<evidence type="ECO:0000256" key="1">
    <source>
        <dbReference type="ARBA" id="ARBA00004123"/>
    </source>
</evidence>
<evidence type="ECO:0000256" key="7">
    <source>
        <dbReference type="ARBA" id="ARBA00023242"/>
    </source>
</evidence>
<proteinExistence type="inferred from homology"/>
<keyword evidence="4 8" id="KW-0805">Transcription regulation</keyword>
<feature type="region of interest" description="Disordered" evidence="9">
    <location>
        <begin position="217"/>
        <end position="239"/>
    </location>
</feature>
<evidence type="ECO:0000313" key="11">
    <source>
        <dbReference type="Proteomes" id="UP001430953"/>
    </source>
</evidence>
<accession>A0AAW2E6Z1</accession>
<dbReference type="InterPro" id="IPR019364">
    <property type="entry name" value="Mediatior_Med8_fun/met"/>
</dbReference>
<dbReference type="GO" id="GO:0070847">
    <property type="term" value="C:core mediator complex"/>
    <property type="evidence" value="ECO:0007669"/>
    <property type="project" value="TreeGrafter"/>
</dbReference>
<dbReference type="PANTHER" id="PTHR13074">
    <property type="entry name" value="MEDIATOR OF RNA POLYMERASE II TRANSCRIPTION SUBUNIT 8"/>
    <property type="match status" value="1"/>
</dbReference>
<dbReference type="GO" id="GO:0016592">
    <property type="term" value="C:mediator complex"/>
    <property type="evidence" value="ECO:0007669"/>
    <property type="project" value="InterPro"/>
</dbReference>
<gene>
    <name evidence="8" type="primary">MED8</name>
    <name evidence="10" type="ORF">PUN28_020046</name>
</gene>
<comment type="subunit">
    <text evidence="3 8">Component of the Mediator complex.</text>
</comment>
<evidence type="ECO:0000256" key="6">
    <source>
        <dbReference type="ARBA" id="ARBA00023163"/>
    </source>
</evidence>
<dbReference type="Proteomes" id="UP001430953">
    <property type="component" value="Unassembled WGS sequence"/>
</dbReference>
<evidence type="ECO:0000256" key="3">
    <source>
        <dbReference type="ARBA" id="ARBA00011837"/>
    </source>
</evidence>
<keyword evidence="5 8" id="KW-0010">Activator</keyword>
<dbReference type="GeneID" id="139112446"/>
<sequence>MQREEKQLDSALEAIIMRVNDLKNAIAAMIFKVEHEYETLNWPNFLDNFALISGHLTSLSKILGHDKAPNLRNLTVLPLRLSPEKDEELLRLTENRIPTFAHDLVPDYLRTKLEPQAEQKMMQLEAKAANVNIDTSHKQLAQYTKVISHVWDIANKAREDWEGEVSTRATQAQTSSTADTHALLAAVGMGKGLKSDSIQMVQSGVNPVGNNMMVGRPGNQQQTTGQGPLGNTPMGQMNKAPSAIKTNIKAASQIHPYR</sequence>
<comment type="function">
    <text evidence="8">Component of the Mediator complex, a coactivator involved in the regulated transcription of nearly all RNA polymerase II-dependent genes. Mediator functions as a bridge to convey information from gene-specific regulatory proteins to the basal RNA polymerase II transcription machinery. Mediator is recruited to promoters by direct interactions with regulatory proteins and serves as a scaffold for the assembly of a functional preinitiation complex with RNA polymerase II and the general transcription factors.</text>
</comment>
<dbReference type="RefSeq" id="XP_070529565.1">
    <property type="nucleotide sequence ID" value="XM_070673464.1"/>
</dbReference>
<dbReference type="GO" id="GO:0003712">
    <property type="term" value="F:transcription coregulator activity"/>
    <property type="evidence" value="ECO:0007669"/>
    <property type="project" value="InterPro"/>
</dbReference>
<comment type="similarity">
    <text evidence="2 8">Belongs to the Mediator complex subunit 8 family.</text>
</comment>
<dbReference type="PANTHER" id="PTHR13074:SF9">
    <property type="entry name" value="MEDIATOR OF RNA POLYMERASE II TRANSCRIPTION SUBUNIT 8"/>
    <property type="match status" value="1"/>
</dbReference>
<comment type="subcellular location">
    <subcellularLocation>
        <location evidence="1 8">Nucleus</location>
    </subcellularLocation>
</comment>
<organism evidence="10 11">
    <name type="scientific">Cardiocondyla obscurior</name>
    <dbReference type="NCBI Taxonomy" id="286306"/>
    <lineage>
        <taxon>Eukaryota</taxon>
        <taxon>Metazoa</taxon>
        <taxon>Ecdysozoa</taxon>
        <taxon>Arthropoda</taxon>
        <taxon>Hexapoda</taxon>
        <taxon>Insecta</taxon>
        <taxon>Pterygota</taxon>
        <taxon>Neoptera</taxon>
        <taxon>Endopterygota</taxon>
        <taxon>Hymenoptera</taxon>
        <taxon>Apocrita</taxon>
        <taxon>Aculeata</taxon>
        <taxon>Formicoidea</taxon>
        <taxon>Formicidae</taxon>
        <taxon>Myrmicinae</taxon>
        <taxon>Cardiocondyla</taxon>
    </lineage>
</organism>
<evidence type="ECO:0000256" key="8">
    <source>
        <dbReference type="RuleBase" id="RU364144"/>
    </source>
</evidence>
<evidence type="ECO:0000256" key="5">
    <source>
        <dbReference type="ARBA" id="ARBA00023159"/>
    </source>
</evidence>
<dbReference type="GO" id="GO:0006357">
    <property type="term" value="P:regulation of transcription by RNA polymerase II"/>
    <property type="evidence" value="ECO:0007669"/>
    <property type="project" value="InterPro"/>
</dbReference>
<feature type="compositionally biased region" description="Low complexity" evidence="9">
    <location>
        <begin position="217"/>
        <end position="233"/>
    </location>
</feature>
<protein>
    <recommendedName>
        <fullName evidence="8">Mediator of RNA polymerase II transcription subunit 8</fullName>
    </recommendedName>
    <alternativeName>
        <fullName evidence="8">Mediator complex subunit 8</fullName>
    </alternativeName>
</protein>
<dbReference type="Pfam" id="PF10232">
    <property type="entry name" value="Med8"/>
    <property type="match status" value="1"/>
</dbReference>